<comment type="caution">
    <text evidence="1">The sequence shown here is derived from an EMBL/GenBank/DDBJ whole genome shotgun (WGS) entry which is preliminary data.</text>
</comment>
<proteinExistence type="predicted"/>
<dbReference type="EMBL" id="CM056741">
    <property type="protein sequence ID" value="KAJ8685769.1"/>
    <property type="molecule type" value="Genomic_DNA"/>
</dbReference>
<accession>A0ACC2PR35</accession>
<evidence type="ECO:0000313" key="2">
    <source>
        <dbReference type="Proteomes" id="UP001239111"/>
    </source>
</evidence>
<organism evidence="1 2">
    <name type="scientific">Eretmocerus hayati</name>
    <dbReference type="NCBI Taxonomy" id="131215"/>
    <lineage>
        <taxon>Eukaryota</taxon>
        <taxon>Metazoa</taxon>
        <taxon>Ecdysozoa</taxon>
        <taxon>Arthropoda</taxon>
        <taxon>Hexapoda</taxon>
        <taxon>Insecta</taxon>
        <taxon>Pterygota</taxon>
        <taxon>Neoptera</taxon>
        <taxon>Endopterygota</taxon>
        <taxon>Hymenoptera</taxon>
        <taxon>Apocrita</taxon>
        <taxon>Proctotrupomorpha</taxon>
        <taxon>Chalcidoidea</taxon>
        <taxon>Aphelinidae</taxon>
        <taxon>Aphelininae</taxon>
        <taxon>Eretmocerus</taxon>
    </lineage>
</organism>
<gene>
    <name evidence="1" type="ORF">QAD02_021562</name>
</gene>
<name>A0ACC2PR35_9HYME</name>
<protein>
    <submittedName>
        <fullName evidence="1">Uncharacterized protein</fullName>
    </submittedName>
</protein>
<sequence length="282" mass="31668">MIKTSLKLRHNINMGNFLLIKTYLRNFDKAYEAKKAAVFRWINMETFLRDADNPHYLAMNAVSILSICGAMRYDVMKKLQTTDVKDMSPLNGVLNERNQKKFSLFFRFYSKGRCTEQPLGKNRFGEIANDIAAYLNLDNRNDYTGHSFRKTAATLLSNSGANLAAVKALGGWLSDTIPQGYIEHSDHNRMQIFEGLVSANEPLSAVPLTDRTPQPQLRPKKLFKFKKPLHSANKRGSNTSICSESNVTHTGPKLIPARKMLSSTPKSKVTCTVTSDSTNTVN</sequence>
<keyword evidence="2" id="KW-1185">Reference proteome</keyword>
<dbReference type="Proteomes" id="UP001239111">
    <property type="component" value="Chromosome 1"/>
</dbReference>
<evidence type="ECO:0000313" key="1">
    <source>
        <dbReference type="EMBL" id="KAJ8685769.1"/>
    </source>
</evidence>
<reference evidence="1" key="1">
    <citation type="submission" date="2023-04" db="EMBL/GenBank/DDBJ databases">
        <title>A chromosome-level genome assembly of the parasitoid wasp Eretmocerus hayati.</title>
        <authorList>
            <person name="Zhong Y."/>
            <person name="Liu S."/>
            <person name="Liu Y."/>
        </authorList>
    </citation>
    <scope>NUCLEOTIDE SEQUENCE</scope>
    <source>
        <strain evidence="1">ZJU_SS_LIU_2023</strain>
    </source>
</reference>